<evidence type="ECO:0000313" key="2">
    <source>
        <dbReference type="Proteomes" id="UP000499080"/>
    </source>
</evidence>
<dbReference type="AlphaFoldDB" id="A0A4Y2HEC6"/>
<reference evidence="1 2" key="1">
    <citation type="journal article" date="2019" name="Sci. Rep.">
        <title>Orb-weaving spider Araneus ventricosus genome elucidates the spidroin gene catalogue.</title>
        <authorList>
            <person name="Kono N."/>
            <person name="Nakamura H."/>
            <person name="Ohtoshi R."/>
            <person name="Moran D.A.P."/>
            <person name="Shinohara A."/>
            <person name="Yoshida Y."/>
            <person name="Fujiwara M."/>
            <person name="Mori M."/>
            <person name="Tomita M."/>
            <person name="Arakawa K."/>
        </authorList>
    </citation>
    <scope>NUCLEOTIDE SEQUENCE [LARGE SCALE GENOMIC DNA]</scope>
</reference>
<name>A0A4Y2HEC6_ARAVE</name>
<keyword evidence="2" id="KW-1185">Reference proteome</keyword>
<dbReference type="EMBL" id="BGPR01001878">
    <property type="protein sequence ID" value="GBM63621.1"/>
    <property type="molecule type" value="Genomic_DNA"/>
</dbReference>
<evidence type="ECO:0000313" key="1">
    <source>
        <dbReference type="EMBL" id="GBM63621.1"/>
    </source>
</evidence>
<dbReference type="Proteomes" id="UP000499080">
    <property type="component" value="Unassembled WGS sequence"/>
</dbReference>
<gene>
    <name evidence="1" type="ORF">AVEN_135527_1</name>
</gene>
<protein>
    <submittedName>
        <fullName evidence="1">Uncharacterized protein</fullName>
    </submittedName>
</protein>
<accession>A0A4Y2HEC6</accession>
<comment type="caution">
    <text evidence="1">The sequence shown here is derived from an EMBL/GenBank/DDBJ whole genome shotgun (WGS) entry which is preliminary data.</text>
</comment>
<proteinExistence type="predicted"/>
<sequence length="142" mass="16696">MNFYSVLVTYLFCTRKCFCDYKNDKRENVQRKTFGLLTVFGDIFYHLVGCRHLDDPENPFRRNPRKAVKSYLGGETRNASLKRGSSKLMSPEESIVLSSISSKNPFYRIFPIIFEKEVPKDSLLVLGRIKLKEKRRRFAEMQ</sequence>
<organism evidence="1 2">
    <name type="scientific">Araneus ventricosus</name>
    <name type="common">Orbweaver spider</name>
    <name type="synonym">Epeira ventricosa</name>
    <dbReference type="NCBI Taxonomy" id="182803"/>
    <lineage>
        <taxon>Eukaryota</taxon>
        <taxon>Metazoa</taxon>
        <taxon>Ecdysozoa</taxon>
        <taxon>Arthropoda</taxon>
        <taxon>Chelicerata</taxon>
        <taxon>Arachnida</taxon>
        <taxon>Araneae</taxon>
        <taxon>Araneomorphae</taxon>
        <taxon>Entelegynae</taxon>
        <taxon>Araneoidea</taxon>
        <taxon>Araneidae</taxon>
        <taxon>Araneus</taxon>
    </lineage>
</organism>